<keyword evidence="1" id="KW-1133">Transmembrane helix</keyword>
<protein>
    <submittedName>
        <fullName evidence="2">Integral membrane protein</fullName>
    </submittedName>
</protein>
<sequence>MLYLWIKYIHILSSTIVFGTGIGTAAVMVYGHLYQDIAVKVAIYRYVVIADWIFTSTSGFVQLISGLALVYIANIPITTFWILGGLIGYSITAICWFIVVYLQIKIKQIAEVTYATGKPLSVTYYRYFYLWFFLGWPAFISLLIVFYLMVLKPYSLFGS</sequence>
<reference evidence="2 4" key="1">
    <citation type="submission" date="2015-11" db="EMBL/GenBank/DDBJ databases">
        <title>Identification of large and diverse effector repertoires of 38 Legionella species.</title>
        <authorList>
            <person name="Burstein D."/>
            <person name="Amaro F."/>
            <person name="Zusman T."/>
            <person name="Lifshitz Z."/>
            <person name="Cohen O."/>
            <person name="Gilbert J.A."/>
            <person name="Pupko T."/>
            <person name="Shuman H.A."/>
            <person name="Segal G."/>
        </authorList>
    </citation>
    <scope>NUCLEOTIDE SEQUENCE [LARGE SCALE GENOMIC DNA]</scope>
    <source>
        <strain evidence="2 4">1762-AUS-E</strain>
    </source>
</reference>
<accession>A0A0W0R440</accession>
<evidence type="ECO:0000313" key="4">
    <source>
        <dbReference type="Proteomes" id="UP000054859"/>
    </source>
</evidence>
<feature type="transmembrane region" description="Helical" evidence="1">
    <location>
        <begin position="43"/>
        <end position="73"/>
    </location>
</feature>
<evidence type="ECO:0000313" key="2">
    <source>
        <dbReference type="EMBL" id="KTC65827.1"/>
    </source>
</evidence>
<dbReference type="PATRIC" id="fig|45056.6.peg.505"/>
<dbReference type="EMBL" id="LR134421">
    <property type="protein sequence ID" value="VEH85257.1"/>
    <property type="molecule type" value="Genomic_DNA"/>
</dbReference>
<keyword evidence="4" id="KW-1185">Reference proteome</keyword>
<feature type="transmembrane region" description="Helical" evidence="1">
    <location>
        <begin position="79"/>
        <end position="102"/>
    </location>
</feature>
<keyword evidence="1" id="KW-0472">Membrane</keyword>
<evidence type="ECO:0000313" key="5">
    <source>
        <dbReference type="Proteomes" id="UP000281170"/>
    </source>
</evidence>
<evidence type="ECO:0000313" key="3">
    <source>
        <dbReference type="EMBL" id="VEH85257.1"/>
    </source>
</evidence>
<dbReference type="OrthoDB" id="9786302at2"/>
<dbReference type="EMBL" id="LNKA01000001">
    <property type="protein sequence ID" value="KTC65827.1"/>
    <property type="molecule type" value="Genomic_DNA"/>
</dbReference>
<reference evidence="3 5" key="2">
    <citation type="submission" date="2018-12" db="EMBL/GenBank/DDBJ databases">
        <authorList>
            <consortium name="Pathogen Informatics"/>
        </authorList>
    </citation>
    <scope>NUCLEOTIDE SEQUENCE [LARGE SCALE GENOMIC DNA]</scope>
    <source>
        <strain evidence="3 5">NCTC12735</strain>
        <plasmid evidence="5">12</plasmid>
    </source>
</reference>
<keyword evidence="3" id="KW-0614">Plasmid</keyword>
<geneLocation type="plasmid" evidence="3 5">
    <name>12</name>
</geneLocation>
<dbReference type="InterPro" id="IPR018729">
    <property type="entry name" value="DUF2269_transmembrane"/>
</dbReference>
<gene>
    <name evidence="2" type="ORF">Lade_0485</name>
    <name evidence="3" type="ORF">NCTC12735_00883</name>
</gene>
<dbReference type="Proteomes" id="UP000281170">
    <property type="component" value="Plasmid 12"/>
</dbReference>
<dbReference type="Proteomes" id="UP000054859">
    <property type="component" value="Unassembled WGS sequence"/>
</dbReference>
<feature type="transmembrane region" description="Helical" evidence="1">
    <location>
        <begin position="6"/>
        <end position="31"/>
    </location>
</feature>
<evidence type="ECO:0000256" key="1">
    <source>
        <dbReference type="SAM" id="Phobius"/>
    </source>
</evidence>
<proteinExistence type="predicted"/>
<feature type="transmembrane region" description="Helical" evidence="1">
    <location>
        <begin position="128"/>
        <end position="150"/>
    </location>
</feature>
<dbReference type="Pfam" id="PF10027">
    <property type="entry name" value="DUF2269"/>
    <property type="match status" value="1"/>
</dbReference>
<dbReference type="AlphaFoldDB" id="A0A0W0R440"/>
<organism evidence="2 4">
    <name type="scientific">Legionella adelaidensis</name>
    <dbReference type="NCBI Taxonomy" id="45056"/>
    <lineage>
        <taxon>Bacteria</taxon>
        <taxon>Pseudomonadati</taxon>
        <taxon>Pseudomonadota</taxon>
        <taxon>Gammaproteobacteria</taxon>
        <taxon>Legionellales</taxon>
        <taxon>Legionellaceae</taxon>
        <taxon>Legionella</taxon>
    </lineage>
</organism>
<keyword evidence="1" id="KW-0812">Transmembrane</keyword>
<dbReference type="KEGG" id="ladl:NCTC12735_00883"/>
<name>A0A0W0R440_9GAMM</name>
<dbReference type="STRING" id="45056.Lade_0485"/>